<name>A0A4R3LAS7_9BACL</name>
<dbReference type="EMBL" id="SMAG01000001">
    <property type="protein sequence ID" value="TCS96812.1"/>
    <property type="molecule type" value="Genomic_DNA"/>
</dbReference>
<organism evidence="2 3">
    <name type="scientific">Hazenella coriacea</name>
    <dbReference type="NCBI Taxonomy" id="1179467"/>
    <lineage>
        <taxon>Bacteria</taxon>
        <taxon>Bacillati</taxon>
        <taxon>Bacillota</taxon>
        <taxon>Bacilli</taxon>
        <taxon>Bacillales</taxon>
        <taxon>Thermoactinomycetaceae</taxon>
        <taxon>Hazenella</taxon>
    </lineage>
</organism>
<dbReference type="PANTHER" id="PTHR38590:SF1">
    <property type="entry name" value="BLL0828 PROTEIN"/>
    <property type="match status" value="1"/>
</dbReference>
<evidence type="ECO:0000313" key="2">
    <source>
        <dbReference type="EMBL" id="TCS96812.1"/>
    </source>
</evidence>
<dbReference type="SUPFAM" id="SSF52980">
    <property type="entry name" value="Restriction endonuclease-like"/>
    <property type="match status" value="1"/>
</dbReference>
<keyword evidence="3" id="KW-1185">Reference proteome</keyword>
<sequence>MKVIYHLHKLHSYLKKRIIIRRKKRYRQIKVISSIRAFFRAGSMVIESWILGEKAKWDYQYTKTHSPIERKLYNALKNKYRPKTQVKCGRYSIDIAIPKYKIAIETDGKAYHSSYKQKKHNRGKTQYLEGLGWTVLRFSGSQVNGKMGLVIFQIEKAVLAYKPPLYKRLGKKLRKALFRL</sequence>
<accession>A0A4R3LAS7</accession>
<dbReference type="InterPro" id="IPR011335">
    <property type="entry name" value="Restrct_endonuc-II-like"/>
</dbReference>
<gene>
    <name evidence="2" type="ORF">EDD58_101454</name>
</gene>
<evidence type="ECO:0000313" key="3">
    <source>
        <dbReference type="Proteomes" id="UP000294937"/>
    </source>
</evidence>
<dbReference type="Proteomes" id="UP000294937">
    <property type="component" value="Unassembled WGS sequence"/>
</dbReference>
<keyword evidence="2" id="KW-0378">Hydrolase</keyword>
<keyword evidence="2" id="KW-0255">Endonuclease</keyword>
<dbReference type="InterPro" id="IPR049468">
    <property type="entry name" value="Restrct_endonuc-II-like_dom"/>
</dbReference>
<dbReference type="GO" id="GO:0004519">
    <property type="term" value="F:endonuclease activity"/>
    <property type="evidence" value="ECO:0007669"/>
    <property type="project" value="UniProtKB-KW"/>
</dbReference>
<keyword evidence="2" id="KW-0540">Nuclease</keyword>
<dbReference type="Gene3D" id="3.40.960.10">
    <property type="entry name" value="VSR Endonuclease"/>
    <property type="match status" value="1"/>
</dbReference>
<reference evidence="2 3" key="1">
    <citation type="submission" date="2019-03" db="EMBL/GenBank/DDBJ databases">
        <title>Genomic Encyclopedia of Type Strains, Phase IV (KMG-IV): sequencing the most valuable type-strain genomes for metagenomic binning, comparative biology and taxonomic classification.</title>
        <authorList>
            <person name="Goeker M."/>
        </authorList>
    </citation>
    <scope>NUCLEOTIDE SEQUENCE [LARGE SCALE GENOMIC DNA]</scope>
    <source>
        <strain evidence="2 3">DSM 45707</strain>
    </source>
</reference>
<protein>
    <submittedName>
        <fullName evidence="2">Very-short-patch-repair endonuclease</fullName>
    </submittedName>
</protein>
<evidence type="ECO:0000259" key="1">
    <source>
        <dbReference type="Pfam" id="PF18741"/>
    </source>
</evidence>
<dbReference type="InterPro" id="IPR047216">
    <property type="entry name" value="Endonuclease_DUF559_bact"/>
</dbReference>
<dbReference type="AlphaFoldDB" id="A0A4R3LAS7"/>
<dbReference type="RefSeq" id="WP_243648618.1">
    <property type="nucleotide sequence ID" value="NZ_SMAG01000001.1"/>
</dbReference>
<dbReference type="PANTHER" id="PTHR38590">
    <property type="entry name" value="BLL0828 PROTEIN"/>
    <property type="match status" value="1"/>
</dbReference>
<comment type="caution">
    <text evidence="2">The sequence shown here is derived from an EMBL/GenBank/DDBJ whole genome shotgun (WGS) entry which is preliminary data.</text>
</comment>
<dbReference type="Pfam" id="PF18741">
    <property type="entry name" value="MTES_1575"/>
    <property type="match status" value="1"/>
</dbReference>
<feature type="domain" description="Restriction endonuclease type II-like" evidence="1">
    <location>
        <begin position="69"/>
        <end position="142"/>
    </location>
</feature>
<proteinExistence type="predicted"/>